<comment type="caution">
    <text evidence="11">The sequence shown here is derived from an EMBL/GenBank/DDBJ whole genome shotgun (WGS) entry which is preliminary data.</text>
</comment>
<keyword evidence="8 9" id="KW-0472">Membrane</keyword>
<evidence type="ECO:0000256" key="9">
    <source>
        <dbReference type="RuleBase" id="RU367121"/>
    </source>
</evidence>
<keyword evidence="9" id="KW-0256">Endoplasmic reticulum</keyword>
<keyword evidence="9" id="KW-0812">Transmembrane</keyword>
<comment type="subcellular location">
    <subcellularLocation>
        <location evidence="9">Endoplasmic reticulum membrane</location>
        <topology evidence="9">Multi-pass membrane protein</topology>
    </subcellularLocation>
    <subcellularLocation>
        <location evidence="2">Microsome membrane</location>
        <topology evidence="2">Multi-pass membrane protein</topology>
    </subcellularLocation>
</comment>
<dbReference type="Pfam" id="PF13450">
    <property type="entry name" value="NAD_binding_8"/>
    <property type="match status" value="1"/>
</dbReference>
<dbReference type="Pfam" id="PF08491">
    <property type="entry name" value="SE"/>
    <property type="match status" value="1"/>
</dbReference>
<keyword evidence="5 9" id="KW-0285">Flavoprotein</keyword>
<dbReference type="Gene3D" id="3.50.50.60">
    <property type="entry name" value="FAD/NAD(P)-binding domain"/>
    <property type="match status" value="1"/>
</dbReference>
<evidence type="ECO:0000313" key="12">
    <source>
        <dbReference type="Proteomes" id="UP001479436"/>
    </source>
</evidence>
<dbReference type="InterPro" id="IPR013698">
    <property type="entry name" value="Squalene_epoxidase"/>
</dbReference>
<evidence type="ECO:0000256" key="7">
    <source>
        <dbReference type="ARBA" id="ARBA00023002"/>
    </source>
</evidence>
<feature type="domain" description="Squalene epoxidase" evidence="10">
    <location>
        <begin position="160"/>
        <end position="428"/>
    </location>
</feature>
<organism evidence="11 12">
    <name type="scientific">Basidiobolus ranarum</name>
    <dbReference type="NCBI Taxonomy" id="34480"/>
    <lineage>
        <taxon>Eukaryota</taxon>
        <taxon>Fungi</taxon>
        <taxon>Fungi incertae sedis</taxon>
        <taxon>Zoopagomycota</taxon>
        <taxon>Entomophthoromycotina</taxon>
        <taxon>Basidiobolomycetes</taxon>
        <taxon>Basidiobolales</taxon>
        <taxon>Basidiobolaceae</taxon>
        <taxon>Basidiobolus</taxon>
    </lineage>
</organism>
<evidence type="ECO:0000256" key="8">
    <source>
        <dbReference type="ARBA" id="ARBA00023136"/>
    </source>
</evidence>
<evidence type="ECO:0000256" key="3">
    <source>
        <dbReference type="ARBA" id="ARBA00008802"/>
    </source>
</evidence>
<evidence type="ECO:0000256" key="2">
    <source>
        <dbReference type="ARBA" id="ARBA00004154"/>
    </source>
</evidence>
<evidence type="ECO:0000256" key="6">
    <source>
        <dbReference type="ARBA" id="ARBA00022827"/>
    </source>
</evidence>
<keyword evidence="6 9" id="KW-0274">FAD</keyword>
<dbReference type="InterPro" id="IPR040125">
    <property type="entry name" value="Squalene_monox"/>
</dbReference>
<feature type="transmembrane region" description="Helical" evidence="9">
    <location>
        <begin position="6"/>
        <end position="24"/>
    </location>
</feature>
<dbReference type="InterPro" id="IPR036188">
    <property type="entry name" value="FAD/NAD-bd_sf"/>
</dbReference>
<evidence type="ECO:0000256" key="5">
    <source>
        <dbReference type="ARBA" id="ARBA00022630"/>
    </source>
</evidence>
<accession>A0ABR2WH71</accession>
<sequence length="495" mass="54563">MTRQYEVIIVGAGIIGPVLAYALAKDGRNVLLIEKNWEEPDRIVGELLQPGGVEALQKLGLADCVEGIDGIPVHGYGVLYNGKAVQIPYPKNDEGLTIAGKSFHHGPFVMKLREAAKSCSNVTTLEATVNELVKDASGKVIGVTCTQKCDDVEKHLEFLAPLTFVADGIFSKFRKEYLPVQPKLRSHFVGFIMKNTTLPYPNHGHVILARDTPVLMYQIGSNEVRVLVDFQGKLPNIPNGDMKRYMLEQILPEIPKEVQPGFRAGVENDRIRTMTNSFLPPTRNIHEGVILIGDAMNMRHPLTGGGMTVSFWDAVHAADLLSKEKVPDFNDTSLVIKQMKKHHWHRKSRASMINILAMALYSLFSAPENSDNLRILQLSCFNYFQLGGIAVSGPIGLLAGLIPNPLVLMFHFYAVAIYGILFHVLLAPLWPSSATPRPGDYQHVSAETPSKDTMTISATSVALTIAYLPLNIIKAISVLYTACVVFLPLVWSELC</sequence>
<reference evidence="11 12" key="1">
    <citation type="submission" date="2023-04" db="EMBL/GenBank/DDBJ databases">
        <title>Genome of Basidiobolus ranarum AG-B5.</title>
        <authorList>
            <person name="Stajich J.E."/>
            <person name="Carter-House D."/>
            <person name="Gryganskyi A."/>
        </authorList>
    </citation>
    <scope>NUCLEOTIDE SEQUENCE [LARGE SCALE GENOMIC DNA]</scope>
    <source>
        <strain evidence="11 12">AG-B5</strain>
    </source>
</reference>
<comment type="catalytic activity">
    <reaction evidence="9">
        <text>squalene + reduced [NADPH--hemoprotein reductase] + O2 = (S)-2,3-epoxysqualene + oxidized [NADPH--hemoprotein reductase] + H2O + H(+)</text>
        <dbReference type="Rhea" id="RHEA:25282"/>
        <dbReference type="Rhea" id="RHEA-COMP:11964"/>
        <dbReference type="Rhea" id="RHEA-COMP:11965"/>
        <dbReference type="ChEBI" id="CHEBI:15377"/>
        <dbReference type="ChEBI" id="CHEBI:15378"/>
        <dbReference type="ChEBI" id="CHEBI:15379"/>
        <dbReference type="ChEBI" id="CHEBI:15440"/>
        <dbReference type="ChEBI" id="CHEBI:15441"/>
        <dbReference type="ChEBI" id="CHEBI:57618"/>
        <dbReference type="ChEBI" id="CHEBI:58210"/>
        <dbReference type="EC" id="1.14.14.17"/>
    </reaction>
</comment>
<dbReference type="EC" id="1.14.14.17" evidence="4 9"/>
<comment type="function">
    <text evidence="9">Catalyzes the stereospecific oxidation of squalene to (S)-2,3-epoxysqualene, and is considered to be a rate-limiting enzyme in steroid biosynthesis.</text>
</comment>
<dbReference type="GO" id="GO:0004506">
    <property type="term" value="F:squalene monooxygenase activity"/>
    <property type="evidence" value="ECO:0007669"/>
    <property type="project" value="UniProtKB-EC"/>
</dbReference>
<dbReference type="SUPFAM" id="SSF51905">
    <property type="entry name" value="FAD/NAD(P)-binding domain"/>
    <property type="match status" value="1"/>
</dbReference>
<evidence type="ECO:0000259" key="10">
    <source>
        <dbReference type="Pfam" id="PF08491"/>
    </source>
</evidence>
<name>A0ABR2WH71_9FUNG</name>
<feature type="transmembrane region" description="Helical" evidence="9">
    <location>
        <begin position="384"/>
        <end position="403"/>
    </location>
</feature>
<keyword evidence="12" id="KW-1185">Reference proteome</keyword>
<keyword evidence="9" id="KW-1133">Transmembrane helix</keyword>
<protein>
    <recommendedName>
        <fullName evidence="4 9">Squalene monooxygenase</fullName>
        <ecNumber evidence="4 9">1.14.14.17</ecNumber>
    </recommendedName>
</protein>
<dbReference type="PRINTS" id="PR00420">
    <property type="entry name" value="RNGMNOXGNASE"/>
</dbReference>
<dbReference type="PANTHER" id="PTHR10835:SF0">
    <property type="entry name" value="SQUALENE MONOOXYGENASE"/>
    <property type="match status" value="1"/>
</dbReference>
<evidence type="ECO:0000313" key="11">
    <source>
        <dbReference type="EMBL" id="KAK9760883.1"/>
    </source>
</evidence>
<keyword evidence="7 9" id="KW-0560">Oxidoreductase</keyword>
<proteinExistence type="inferred from homology"/>
<dbReference type="EMBL" id="JASJQH010001728">
    <property type="protein sequence ID" value="KAK9760883.1"/>
    <property type="molecule type" value="Genomic_DNA"/>
</dbReference>
<gene>
    <name evidence="11" type="primary">ERG1_3</name>
    <name evidence="11" type="ORF">K7432_014658</name>
</gene>
<feature type="transmembrane region" description="Helical" evidence="9">
    <location>
        <begin position="472"/>
        <end position="491"/>
    </location>
</feature>
<dbReference type="Proteomes" id="UP001479436">
    <property type="component" value="Unassembled WGS sequence"/>
</dbReference>
<evidence type="ECO:0000256" key="1">
    <source>
        <dbReference type="ARBA" id="ARBA00001974"/>
    </source>
</evidence>
<comment type="similarity">
    <text evidence="3 9">Belongs to the squalene monooxygenase family.</text>
</comment>
<comment type="cofactor">
    <cofactor evidence="1 9">
        <name>FAD</name>
        <dbReference type="ChEBI" id="CHEBI:57692"/>
    </cofactor>
</comment>
<evidence type="ECO:0000256" key="4">
    <source>
        <dbReference type="ARBA" id="ARBA00012312"/>
    </source>
</evidence>
<dbReference type="PANTHER" id="PTHR10835">
    <property type="entry name" value="SQUALENE MONOOXYGENASE"/>
    <property type="match status" value="1"/>
</dbReference>
<feature type="transmembrane region" description="Helical" evidence="9">
    <location>
        <begin position="410"/>
        <end position="430"/>
    </location>
</feature>